<protein>
    <submittedName>
        <fullName evidence="3">Alpha-beta hydrolase superfamily lysophospholipase</fullName>
    </submittedName>
    <submittedName>
        <fullName evidence="2">Alpha/beta hydrolase</fullName>
    </submittedName>
</protein>
<dbReference type="GO" id="GO:0016787">
    <property type="term" value="F:hydrolase activity"/>
    <property type="evidence" value="ECO:0007669"/>
    <property type="project" value="UniProtKB-KW"/>
</dbReference>
<evidence type="ECO:0000313" key="3">
    <source>
        <dbReference type="EMBL" id="TCS69100.1"/>
    </source>
</evidence>
<dbReference type="Pfam" id="PF12146">
    <property type="entry name" value="Hydrolase_4"/>
    <property type="match status" value="1"/>
</dbReference>
<dbReference type="InterPro" id="IPR029058">
    <property type="entry name" value="AB_hydrolase_fold"/>
</dbReference>
<evidence type="ECO:0000313" key="5">
    <source>
        <dbReference type="Proteomes" id="UP000702954"/>
    </source>
</evidence>
<dbReference type="GeneID" id="97505637"/>
<dbReference type="Proteomes" id="UP000294613">
    <property type="component" value="Unassembled WGS sequence"/>
</dbReference>
<comment type="caution">
    <text evidence="3">The sequence shown here is derived from an EMBL/GenBank/DDBJ whole genome shotgun (WGS) entry which is preliminary data.</text>
</comment>
<dbReference type="Gene3D" id="3.40.50.1820">
    <property type="entry name" value="alpha/beta hydrolase"/>
    <property type="match status" value="1"/>
</dbReference>
<reference evidence="3 4" key="2">
    <citation type="submission" date="2019-03" db="EMBL/GenBank/DDBJ databases">
        <title>Genomic Encyclopedia of Type Strains, Phase IV (KMG-IV): sequencing the most valuable type-strain genomes for metagenomic binning, comparative biology and taxonomic classification.</title>
        <authorList>
            <person name="Goeker M."/>
        </authorList>
    </citation>
    <scope>NUCLEOTIDE SEQUENCE [LARGE SCALE GENOMIC DNA]</scope>
    <source>
        <strain evidence="3 4">DSM 103426</strain>
    </source>
</reference>
<keyword evidence="3" id="KW-0378">Hydrolase</keyword>
<evidence type="ECO:0000259" key="1">
    <source>
        <dbReference type="Pfam" id="PF12146"/>
    </source>
</evidence>
<dbReference type="AlphaFoldDB" id="A0A4R3JSM6"/>
<evidence type="ECO:0000313" key="2">
    <source>
        <dbReference type="EMBL" id="GBU03597.1"/>
    </source>
</evidence>
<name>A0A4R3JSM6_9FIRM</name>
<keyword evidence="5" id="KW-1185">Reference proteome</keyword>
<dbReference type="InterPro" id="IPR022742">
    <property type="entry name" value="Hydrolase_4"/>
</dbReference>
<feature type="domain" description="Serine aminopeptidase S33" evidence="1">
    <location>
        <begin position="27"/>
        <end position="292"/>
    </location>
</feature>
<dbReference type="Proteomes" id="UP000702954">
    <property type="component" value="Unassembled WGS sequence"/>
</dbReference>
<dbReference type="InterPro" id="IPR051044">
    <property type="entry name" value="MAG_DAG_Lipase"/>
</dbReference>
<sequence>MEKTEFYYPSGDGHTEIHAIEWRGEGQIKAVLQVCHGMVEYIERYEAFASYLTDRGFVVVGHDHLGHGKSVADEEDYGYFPKESGNEYVVGDIHTLRRKTEKKYPGIPYFMLGHSMGSFLLRQYLLFYAEGLSGAVIMGTGYQPLPILMLGRGVCKFIAGVKGWRYRSKFVNSMAFGGYNKKFHPTRTEMDWLTKDEKMVDAYLKNPMCTFIFTVSAYYQMFGGMKQLQKKGAIEKIPKDLPIFFVAGKEDPVGNFGDGVEKVFQKYKDCGCKDVQIKLYENDRHEILNETDRETVYTDLYSWMESRFCHCEDK</sequence>
<accession>A0A4R3JSM6</accession>
<dbReference type="PANTHER" id="PTHR11614">
    <property type="entry name" value="PHOSPHOLIPASE-RELATED"/>
    <property type="match status" value="1"/>
</dbReference>
<proteinExistence type="predicted"/>
<reference evidence="2 5" key="1">
    <citation type="journal article" date="2018" name="Int. J. Syst. Evol. Microbiol.">
        <title>Draft Genome Sequence of Faecalimonas umbilicata JCM 30896T, an Acetate-Producing Bacterium Isolated from Human Feces.</title>
        <authorList>
            <person name="Sakamoto M."/>
            <person name="Ikeyama N."/>
            <person name="Yuki M."/>
            <person name="Ohkuma M."/>
        </authorList>
    </citation>
    <scope>NUCLEOTIDE SEQUENCE [LARGE SCALE GENOMIC DNA]</scope>
    <source>
        <strain evidence="2 5">EGH7</strain>
    </source>
</reference>
<dbReference type="EMBL" id="SLZV01000005">
    <property type="protein sequence ID" value="TCS69100.1"/>
    <property type="molecule type" value="Genomic_DNA"/>
</dbReference>
<gene>
    <name evidence="3" type="ORF">EDD74_10587</name>
    <name evidence="2" type="ORF">FAEUMB_01380</name>
</gene>
<evidence type="ECO:0000313" key="4">
    <source>
        <dbReference type="Proteomes" id="UP000294613"/>
    </source>
</evidence>
<dbReference type="RefSeq" id="WP_116440929.1">
    <property type="nucleotide sequence ID" value="NZ_AP031411.1"/>
</dbReference>
<organism evidence="3 4">
    <name type="scientific">Faecalimonas umbilicata</name>
    <dbReference type="NCBI Taxonomy" id="1912855"/>
    <lineage>
        <taxon>Bacteria</taxon>
        <taxon>Bacillati</taxon>
        <taxon>Bacillota</taxon>
        <taxon>Clostridia</taxon>
        <taxon>Lachnospirales</taxon>
        <taxon>Lachnospiraceae</taxon>
        <taxon>Faecalimonas</taxon>
    </lineage>
</organism>
<dbReference type="SUPFAM" id="SSF53474">
    <property type="entry name" value="alpha/beta-Hydrolases"/>
    <property type="match status" value="1"/>
</dbReference>
<dbReference type="EMBL" id="BHEO01000002">
    <property type="protein sequence ID" value="GBU03597.1"/>
    <property type="molecule type" value="Genomic_DNA"/>
</dbReference>